<dbReference type="PROSITE" id="PS51257">
    <property type="entry name" value="PROKAR_LIPOPROTEIN"/>
    <property type="match status" value="1"/>
</dbReference>
<evidence type="ECO:0000256" key="1">
    <source>
        <dbReference type="SAM" id="MobiDB-lite"/>
    </source>
</evidence>
<proteinExistence type="predicted"/>
<accession>A0A1H2YMX1</accession>
<dbReference type="Gene3D" id="2.30.30.1210">
    <property type="entry name" value="Domain of unknown function DUF1541"/>
    <property type="match status" value="1"/>
</dbReference>
<dbReference type="InterPro" id="IPR011438">
    <property type="entry name" value="DUF1541"/>
</dbReference>
<dbReference type="EMBL" id="FNNQ01000009">
    <property type="protein sequence ID" value="SDX06582.1"/>
    <property type="molecule type" value="Genomic_DNA"/>
</dbReference>
<feature type="signal peptide" evidence="2">
    <location>
        <begin position="1"/>
        <end position="22"/>
    </location>
</feature>
<feature type="chain" id="PRO_5038435358" description="DUF1541 domain-containing protein" evidence="2">
    <location>
        <begin position="23"/>
        <end position="190"/>
    </location>
</feature>
<sequence>MKNQLFCSAVIAMVILSGCGNASNTNSSENKPESKSPKMDHSKMNHSGSAQVPKGLKNAKNPTYKVGSQAIIKADHMKGMKGAIAKIVGAYDTIAYTITYTPTTGGEKVKNHKWIVQEDIKNVANQPLKPGTKVVLKADHMKGMKGAIAIIESGEKTTVYMVDYTPTTGGKKVKNHKWVTENEFRPINTK</sequence>
<evidence type="ECO:0000259" key="3">
    <source>
        <dbReference type="Pfam" id="PF07563"/>
    </source>
</evidence>
<feature type="region of interest" description="Disordered" evidence="1">
    <location>
        <begin position="22"/>
        <end position="61"/>
    </location>
</feature>
<evidence type="ECO:0000256" key="2">
    <source>
        <dbReference type="SAM" id="SignalP"/>
    </source>
</evidence>
<keyword evidence="5" id="KW-1185">Reference proteome</keyword>
<feature type="compositionally biased region" description="Basic and acidic residues" evidence="1">
    <location>
        <begin position="30"/>
        <end position="43"/>
    </location>
</feature>
<name>A0A1H2YMX1_9BACL</name>
<dbReference type="Pfam" id="PF07563">
    <property type="entry name" value="DUF1541"/>
    <property type="match status" value="2"/>
</dbReference>
<gene>
    <name evidence="4" type="ORF">SAMN05444487_109136</name>
</gene>
<keyword evidence="2" id="KW-0732">Signal</keyword>
<dbReference type="AlphaFoldDB" id="A0A1H2YMX1"/>
<protein>
    <recommendedName>
        <fullName evidence="3">DUF1541 domain-containing protein</fullName>
    </recommendedName>
</protein>
<feature type="domain" description="DUF1541" evidence="3">
    <location>
        <begin position="130"/>
        <end position="181"/>
    </location>
</feature>
<evidence type="ECO:0000313" key="5">
    <source>
        <dbReference type="Proteomes" id="UP000198534"/>
    </source>
</evidence>
<organism evidence="4 5">
    <name type="scientific">Marininema mesophilum</name>
    <dbReference type="NCBI Taxonomy" id="1048340"/>
    <lineage>
        <taxon>Bacteria</taxon>
        <taxon>Bacillati</taxon>
        <taxon>Bacillota</taxon>
        <taxon>Bacilli</taxon>
        <taxon>Bacillales</taxon>
        <taxon>Thermoactinomycetaceae</taxon>
        <taxon>Marininema</taxon>
    </lineage>
</organism>
<dbReference type="Proteomes" id="UP000198534">
    <property type="component" value="Unassembled WGS sequence"/>
</dbReference>
<reference evidence="4 5" key="1">
    <citation type="submission" date="2016-10" db="EMBL/GenBank/DDBJ databases">
        <authorList>
            <person name="de Groot N.N."/>
        </authorList>
    </citation>
    <scope>NUCLEOTIDE SEQUENCE [LARGE SCALE GENOMIC DNA]</scope>
    <source>
        <strain evidence="4 5">DSM 45610</strain>
    </source>
</reference>
<dbReference type="RefSeq" id="WP_425433879.1">
    <property type="nucleotide sequence ID" value="NZ_FNNQ01000009.1"/>
</dbReference>
<evidence type="ECO:0000313" key="4">
    <source>
        <dbReference type="EMBL" id="SDX06582.1"/>
    </source>
</evidence>
<feature type="domain" description="DUF1541" evidence="3">
    <location>
        <begin position="66"/>
        <end position="117"/>
    </location>
</feature>
<dbReference type="STRING" id="1048340.SAMN05444487_109136"/>